<dbReference type="RefSeq" id="WP_369254311.1">
    <property type="nucleotide sequence ID" value="NZ_CP163440.1"/>
</dbReference>
<proteinExistence type="predicted"/>
<protein>
    <recommendedName>
        <fullName evidence="3">DUF3592 domain-containing protein</fullName>
    </recommendedName>
</protein>
<feature type="transmembrane region" description="Helical" evidence="1">
    <location>
        <begin position="65"/>
        <end position="82"/>
    </location>
</feature>
<accession>A0AB39S1B6</accession>
<name>A0AB39S1B6_9ACTN</name>
<evidence type="ECO:0008006" key="3">
    <source>
        <dbReference type="Google" id="ProtNLM"/>
    </source>
</evidence>
<sequence length="190" mass="19849">MPSRSRIVIGWLLVLLLAVLTTSLLGAFDAGLGGVLGVIALIVSYHLIVRRLILRRNAVPKRVKVCFTLASIALAVSAVYASPARLVAFGKEGVGSIDYQDRQQGSHGAYLQCYVQDPDGNVDQLPSGGACPHPDGTPVTMVYTADGIGGPLLGTKSSYTYAVVICAVGELTGYSLMVAAAVITGRRFAA</sequence>
<gene>
    <name evidence="2" type="ORF">AB5J50_02005</name>
</gene>
<evidence type="ECO:0000313" key="2">
    <source>
        <dbReference type="EMBL" id="XDQ59660.1"/>
    </source>
</evidence>
<dbReference type="AlphaFoldDB" id="A0AB39S1B6"/>
<keyword evidence="1" id="KW-1133">Transmembrane helix</keyword>
<feature type="transmembrane region" description="Helical" evidence="1">
    <location>
        <begin position="159"/>
        <end position="183"/>
    </location>
</feature>
<dbReference type="EMBL" id="CP163440">
    <property type="protein sequence ID" value="XDQ59660.1"/>
    <property type="molecule type" value="Genomic_DNA"/>
</dbReference>
<organism evidence="2">
    <name type="scientific">Streptomyces sp. R35</name>
    <dbReference type="NCBI Taxonomy" id="3238630"/>
    <lineage>
        <taxon>Bacteria</taxon>
        <taxon>Bacillati</taxon>
        <taxon>Actinomycetota</taxon>
        <taxon>Actinomycetes</taxon>
        <taxon>Kitasatosporales</taxon>
        <taxon>Streptomycetaceae</taxon>
        <taxon>Streptomyces</taxon>
    </lineage>
</organism>
<feature type="transmembrane region" description="Helical" evidence="1">
    <location>
        <begin position="7"/>
        <end position="28"/>
    </location>
</feature>
<evidence type="ECO:0000256" key="1">
    <source>
        <dbReference type="SAM" id="Phobius"/>
    </source>
</evidence>
<keyword evidence="1" id="KW-0812">Transmembrane</keyword>
<feature type="transmembrane region" description="Helical" evidence="1">
    <location>
        <begin position="34"/>
        <end position="53"/>
    </location>
</feature>
<keyword evidence="1" id="KW-0472">Membrane</keyword>
<reference evidence="2" key="1">
    <citation type="submission" date="2024-07" db="EMBL/GenBank/DDBJ databases">
        <authorList>
            <person name="Yu S.T."/>
        </authorList>
    </citation>
    <scope>NUCLEOTIDE SEQUENCE</scope>
    <source>
        <strain evidence="2">R35</strain>
    </source>
</reference>